<dbReference type="InterPro" id="IPR017958">
    <property type="entry name" value="Gln-tRNA_amidoTrfase_suB_CS"/>
</dbReference>
<dbReference type="PANTHER" id="PTHR11659:SF0">
    <property type="entry name" value="GLUTAMYL-TRNA(GLN) AMIDOTRANSFERASE SUBUNIT B, MITOCHONDRIAL"/>
    <property type="match status" value="1"/>
</dbReference>
<dbReference type="Gene3D" id="1.10.10.410">
    <property type="match status" value="1"/>
</dbReference>
<evidence type="ECO:0000256" key="1">
    <source>
        <dbReference type="ARBA" id="ARBA00005306"/>
    </source>
</evidence>
<evidence type="ECO:0000256" key="8">
    <source>
        <dbReference type="ARBA" id="ARBA00047380"/>
    </source>
</evidence>
<proteinExistence type="inferred from homology"/>
<dbReference type="SMART" id="SM00845">
    <property type="entry name" value="GatB_Yqey"/>
    <property type="match status" value="1"/>
</dbReference>
<comment type="similarity">
    <text evidence="1 10">Belongs to the GatB/GatE family. GatB subfamily.</text>
</comment>
<dbReference type="InterPro" id="IPR014746">
    <property type="entry name" value="Gln_synth/guanido_kin_cat_dom"/>
</dbReference>
<dbReference type="InterPro" id="IPR006075">
    <property type="entry name" value="Asn/Gln-tRNA_Trfase_suB/E_cat"/>
</dbReference>
<dbReference type="EMBL" id="JAESWC010000012">
    <property type="protein sequence ID" value="MBL4937173.1"/>
    <property type="molecule type" value="Genomic_DNA"/>
</dbReference>
<dbReference type="Proteomes" id="UP000632377">
    <property type="component" value="Unassembled WGS sequence"/>
</dbReference>
<feature type="domain" description="Carbamoyl phosphate synthase ATP-binding" evidence="11">
    <location>
        <begin position="426"/>
        <end position="433"/>
    </location>
</feature>
<keyword evidence="5 10" id="KW-0067">ATP-binding</keyword>
<dbReference type="Pfam" id="PF02934">
    <property type="entry name" value="GatB_N"/>
    <property type="match status" value="1"/>
</dbReference>
<evidence type="ECO:0000256" key="3">
    <source>
        <dbReference type="ARBA" id="ARBA00022598"/>
    </source>
</evidence>
<dbReference type="InterPro" id="IPR023168">
    <property type="entry name" value="GatB_Yqey_C_2"/>
</dbReference>
<dbReference type="NCBIfam" id="NF004012">
    <property type="entry name" value="PRK05477.1-2"/>
    <property type="match status" value="1"/>
</dbReference>
<dbReference type="PROSITE" id="PS01234">
    <property type="entry name" value="GATB"/>
    <property type="match status" value="1"/>
</dbReference>
<organism evidence="12 13">
    <name type="scientific">Clostridium rhizosphaerae</name>
    <dbReference type="NCBI Taxonomy" id="2803861"/>
    <lineage>
        <taxon>Bacteria</taxon>
        <taxon>Bacillati</taxon>
        <taxon>Bacillota</taxon>
        <taxon>Clostridia</taxon>
        <taxon>Eubacteriales</taxon>
        <taxon>Clostridiaceae</taxon>
        <taxon>Clostridium</taxon>
    </lineage>
</organism>
<dbReference type="InterPro" id="IPR004413">
    <property type="entry name" value="GatB"/>
</dbReference>
<evidence type="ECO:0000259" key="11">
    <source>
        <dbReference type="PROSITE" id="PS00867"/>
    </source>
</evidence>
<dbReference type="SUPFAM" id="SSF55931">
    <property type="entry name" value="Glutamine synthetase/guanido kinase"/>
    <property type="match status" value="1"/>
</dbReference>
<comment type="caution">
    <text evidence="12">The sequence shown here is derived from an EMBL/GenBank/DDBJ whole genome shotgun (WGS) entry which is preliminary data.</text>
</comment>
<evidence type="ECO:0000256" key="2">
    <source>
        <dbReference type="ARBA" id="ARBA00011123"/>
    </source>
</evidence>
<evidence type="ECO:0000256" key="9">
    <source>
        <dbReference type="ARBA" id="ARBA00047913"/>
    </source>
</evidence>
<accession>A0ABS1TCT8</accession>
<evidence type="ECO:0000256" key="4">
    <source>
        <dbReference type="ARBA" id="ARBA00022741"/>
    </source>
</evidence>
<dbReference type="InterPro" id="IPR018027">
    <property type="entry name" value="Asn/Gln_amidotransferase"/>
</dbReference>
<dbReference type="PROSITE" id="PS00867">
    <property type="entry name" value="CPSASE_2"/>
    <property type="match status" value="1"/>
</dbReference>
<evidence type="ECO:0000256" key="6">
    <source>
        <dbReference type="ARBA" id="ARBA00022917"/>
    </source>
</evidence>
<comment type="subunit">
    <text evidence="2 10">Heterotrimer of A, B and C subunits.</text>
</comment>
<comment type="catalytic activity">
    <reaction evidence="8 10">
        <text>L-aspartyl-tRNA(Asn) + L-glutamine + ATP + H2O = L-asparaginyl-tRNA(Asn) + L-glutamate + ADP + phosphate + 2 H(+)</text>
        <dbReference type="Rhea" id="RHEA:14513"/>
        <dbReference type="Rhea" id="RHEA-COMP:9674"/>
        <dbReference type="Rhea" id="RHEA-COMP:9677"/>
        <dbReference type="ChEBI" id="CHEBI:15377"/>
        <dbReference type="ChEBI" id="CHEBI:15378"/>
        <dbReference type="ChEBI" id="CHEBI:29985"/>
        <dbReference type="ChEBI" id="CHEBI:30616"/>
        <dbReference type="ChEBI" id="CHEBI:43474"/>
        <dbReference type="ChEBI" id="CHEBI:58359"/>
        <dbReference type="ChEBI" id="CHEBI:78515"/>
        <dbReference type="ChEBI" id="CHEBI:78516"/>
        <dbReference type="ChEBI" id="CHEBI:456216"/>
    </reaction>
</comment>
<dbReference type="InterPro" id="IPR005479">
    <property type="entry name" value="CPAse_ATP-bd"/>
</dbReference>
<dbReference type="InterPro" id="IPR017959">
    <property type="entry name" value="Asn/Gln-tRNA_amidoTrfase_suB/E"/>
</dbReference>
<keyword evidence="13" id="KW-1185">Reference proteome</keyword>
<evidence type="ECO:0000313" key="12">
    <source>
        <dbReference type="EMBL" id="MBL4937173.1"/>
    </source>
</evidence>
<dbReference type="Gene3D" id="1.10.150.380">
    <property type="entry name" value="GatB domain, N-terminal subdomain"/>
    <property type="match status" value="1"/>
</dbReference>
<comment type="catalytic activity">
    <reaction evidence="9 10">
        <text>L-glutamyl-tRNA(Gln) + L-glutamine + ATP + H2O = L-glutaminyl-tRNA(Gln) + L-glutamate + ADP + phosphate + H(+)</text>
        <dbReference type="Rhea" id="RHEA:17521"/>
        <dbReference type="Rhea" id="RHEA-COMP:9681"/>
        <dbReference type="Rhea" id="RHEA-COMP:9684"/>
        <dbReference type="ChEBI" id="CHEBI:15377"/>
        <dbReference type="ChEBI" id="CHEBI:15378"/>
        <dbReference type="ChEBI" id="CHEBI:29985"/>
        <dbReference type="ChEBI" id="CHEBI:30616"/>
        <dbReference type="ChEBI" id="CHEBI:43474"/>
        <dbReference type="ChEBI" id="CHEBI:58359"/>
        <dbReference type="ChEBI" id="CHEBI:78520"/>
        <dbReference type="ChEBI" id="CHEBI:78521"/>
        <dbReference type="ChEBI" id="CHEBI:456216"/>
    </reaction>
</comment>
<name>A0ABS1TCT8_9CLOT</name>
<comment type="function">
    <text evidence="7 10">Allows the formation of correctly charged Asn-tRNA(Asn) or Gln-tRNA(Gln) through the transamidation of misacylated Asp-tRNA(Asn) or Glu-tRNA(Gln) in organisms which lack either or both of asparaginyl-tRNA or glutaminyl-tRNA synthetases. The reaction takes place in the presence of glutamine and ATP through an activated phospho-Asp-tRNA(Asn) or phospho-Glu-tRNA(Gln).</text>
</comment>
<keyword evidence="4 10" id="KW-0547">Nucleotide-binding</keyword>
<dbReference type="HAMAP" id="MF_00121">
    <property type="entry name" value="GatB"/>
    <property type="match status" value="1"/>
</dbReference>
<keyword evidence="3 10" id="KW-0436">Ligase</keyword>
<reference evidence="12 13" key="1">
    <citation type="submission" date="2021-01" db="EMBL/GenBank/DDBJ databases">
        <title>Genome public.</title>
        <authorList>
            <person name="Liu C."/>
            <person name="Sun Q."/>
        </authorList>
    </citation>
    <scope>NUCLEOTIDE SEQUENCE [LARGE SCALE GENOMIC DNA]</scope>
    <source>
        <strain evidence="12 13">YIM B02515</strain>
    </source>
</reference>
<evidence type="ECO:0000256" key="10">
    <source>
        <dbReference type="HAMAP-Rule" id="MF_00121"/>
    </source>
</evidence>
<protein>
    <recommendedName>
        <fullName evidence="10">Aspartyl/glutamyl-tRNA(Asn/Gln) amidotransferase subunit B</fullName>
        <shortName evidence="10">Asp/Glu-ADT subunit B</shortName>
        <ecNumber evidence="10">6.3.5.-</ecNumber>
    </recommendedName>
</protein>
<dbReference type="NCBIfam" id="TIGR00133">
    <property type="entry name" value="gatB"/>
    <property type="match status" value="1"/>
</dbReference>
<sequence length="477" mass="53717">MNYESVIGLEVHAELSTKTKIYCGCTTEFGGQPNTHVCPICMGLPGSLPQLNKSVVEYGVKAGLALNCKIHNISRMDRKNYFYPDNPKNYQITQDELPLCYDGFIEIELENGERKKIGIERIHIEEDAGKLLHTAAGTLVDYNRAGVPLIEIVSRPDIRTPEEATLYLQKLKSILSSIGVSDVKMEEGSLRCDGNISIRPEGSKEFGVKSEIKNMNSFKALEKALNYEYDRQIKALENGEKLFIETRRWDETKSETVVMRNKEQANDYRYFPEGDLVTLNVSNEWIEEIRSTIPELPYEKAERFVKEYEIPKYDAGVLTLSMAMADFFEAAAKESNDPKAASNWLMGDISRLMNEKNMEAYELKFKPSNLAELIKLINAGTISNNIGKKVIEEMFESGKSPKVIVEEKGLVQNNDEGAIRDAVVKVIEANPKAVEDFKSGKTRIVGFLVGIVMKETRGKANPQIANKLVTEELNKFL</sequence>
<dbReference type="EC" id="6.3.5.-" evidence="10"/>
<dbReference type="PANTHER" id="PTHR11659">
    <property type="entry name" value="GLUTAMYL-TRNA GLN AMIDOTRANSFERASE SUBUNIT B MITOCHONDRIAL AND PROKARYOTIC PET112-RELATED"/>
    <property type="match status" value="1"/>
</dbReference>
<dbReference type="InterPro" id="IPR003789">
    <property type="entry name" value="Asn/Gln_tRNA_amidoTrase-B-like"/>
</dbReference>
<dbReference type="NCBIfam" id="NF004014">
    <property type="entry name" value="PRK05477.1-4"/>
    <property type="match status" value="1"/>
</dbReference>
<dbReference type="RefSeq" id="WP_202749926.1">
    <property type="nucleotide sequence ID" value="NZ_JAESWC010000012.1"/>
</dbReference>
<dbReference type="InterPro" id="IPR042114">
    <property type="entry name" value="GatB_C_1"/>
</dbReference>
<dbReference type="SUPFAM" id="SSF89095">
    <property type="entry name" value="GatB/YqeY motif"/>
    <property type="match status" value="1"/>
</dbReference>
<gene>
    <name evidence="10 12" type="primary">gatB</name>
    <name evidence="12" type="ORF">JK636_15705</name>
</gene>
<evidence type="ECO:0000256" key="5">
    <source>
        <dbReference type="ARBA" id="ARBA00022840"/>
    </source>
</evidence>
<evidence type="ECO:0000256" key="7">
    <source>
        <dbReference type="ARBA" id="ARBA00024799"/>
    </source>
</evidence>
<evidence type="ECO:0000313" key="13">
    <source>
        <dbReference type="Proteomes" id="UP000632377"/>
    </source>
</evidence>
<keyword evidence="6 10" id="KW-0648">Protein biosynthesis</keyword>
<dbReference type="Pfam" id="PF02637">
    <property type="entry name" value="GatB_Yqey"/>
    <property type="match status" value="1"/>
</dbReference>